<dbReference type="EMBL" id="JBHSWE010000001">
    <property type="protein sequence ID" value="MFC6670586.1"/>
    <property type="molecule type" value="Genomic_DNA"/>
</dbReference>
<feature type="chain" id="PRO_5047343647" evidence="1">
    <location>
        <begin position="30"/>
        <end position="55"/>
    </location>
</feature>
<keyword evidence="1" id="KW-0732">Signal</keyword>
<dbReference type="RefSeq" id="WP_379909091.1">
    <property type="nucleotide sequence ID" value="NZ_JBHSWE010000001.1"/>
</dbReference>
<name>A0ABW1ZZI3_9GAMM</name>
<feature type="signal peptide" evidence="1">
    <location>
        <begin position="1"/>
        <end position="29"/>
    </location>
</feature>
<proteinExistence type="predicted"/>
<reference evidence="3" key="1">
    <citation type="journal article" date="2019" name="Int. J. Syst. Evol. Microbiol.">
        <title>The Global Catalogue of Microorganisms (GCM) 10K type strain sequencing project: providing services to taxonomists for standard genome sequencing and annotation.</title>
        <authorList>
            <consortium name="The Broad Institute Genomics Platform"/>
            <consortium name="The Broad Institute Genome Sequencing Center for Infectious Disease"/>
            <person name="Wu L."/>
            <person name="Ma J."/>
        </authorList>
    </citation>
    <scope>NUCLEOTIDE SEQUENCE [LARGE SCALE GENOMIC DNA]</scope>
    <source>
        <strain evidence="3">NBRC 111756</strain>
    </source>
</reference>
<evidence type="ECO:0000313" key="2">
    <source>
        <dbReference type="EMBL" id="MFC6670586.1"/>
    </source>
</evidence>
<evidence type="ECO:0000256" key="1">
    <source>
        <dbReference type="SAM" id="SignalP"/>
    </source>
</evidence>
<comment type="caution">
    <text evidence="2">The sequence shown here is derived from an EMBL/GenBank/DDBJ whole genome shotgun (WGS) entry which is preliminary data.</text>
</comment>
<keyword evidence="3" id="KW-1185">Reference proteome</keyword>
<protein>
    <submittedName>
        <fullName evidence="2">Uncharacterized protein</fullName>
    </submittedName>
</protein>
<evidence type="ECO:0000313" key="3">
    <source>
        <dbReference type="Proteomes" id="UP001596422"/>
    </source>
</evidence>
<dbReference type="Proteomes" id="UP001596422">
    <property type="component" value="Unassembled WGS sequence"/>
</dbReference>
<organism evidence="2 3">
    <name type="scientific">Marinobacterium aestuariivivens</name>
    <dbReference type="NCBI Taxonomy" id="1698799"/>
    <lineage>
        <taxon>Bacteria</taxon>
        <taxon>Pseudomonadati</taxon>
        <taxon>Pseudomonadota</taxon>
        <taxon>Gammaproteobacteria</taxon>
        <taxon>Oceanospirillales</taxon>
        <taxon>Oceanospirillaceae</taxon>
        <taxon>Marinobacterium</taxon>
    </lineage>
</organism>
<accession>A0ABW1ZZI3</accession>
<gene>
    <name evidence="2" type="ORF">ACFQDL_11185</name>
</gene>
<sequence length="55" mass="5821">MTKLQTSPVATFVLFFMLLQWGLTGTAAAQDDVAAEAPVLSVQNVEGIKLSPISN</sequence>